<reference evidence="1 2" key="1">
    <citation type="submission" date="2008-07" db="EMBL/GenBank/DDBJ databases">
        <authorList>
            <person name="Tandeau de Marsac N."/>
            <person name="Ferriera S."/>
            <person name="Johnson J."/>
            <person name="Kravitz S."/>
            <person name="Beeson K."/>
            <person name="Sutton G."/>
            <person name="Rogers Y.-H."/>
            <person name="Friedman R."/>
            <person name="Frazier M."/>
            <person name="Venter J.C."/>
        </authorList>
    </citation>
    <scope>NUCLEOTIDE SEQUENCE [LARGE SCALE GENOMIC DNA]</scope>
    <source>
        <strain evidence="1 2">PCC 7420</strain>
    </source>
</reference>
<accession>B4VLC9</accession>
<proteinExistence type="predicted"/>
<evidence type="ECO:0000313" key="2">
    <source>
        <dbReference type="Proteomes" id="UP000003835"/>
    </source>
</evidence>
<dbReference type="Proteomes" id="UP000003835">
    <property type="component" value="Unassembled WGS sequence"/>
</dbReference>
<dbReference type="EMBL" id="DS989844">
    <property type="protein sequence ID" value="EDX77475.1"/>
    <property type="molecule type" value="Genomic_DNA"/>
</dbReference>
<dbReference type="HOGENOM" id="CLU_3006400_0_0_3"/>
<keyword evidence="2" id="KW-1185">Reference proteome</keyword>
<gene>
    <name evidence="1" type="ORF">MC7420_612</name>
</gene>
<organism evidence="1 2">
    <name type="scientific">Coleofasciculus chthonoplastes PCC 7420</name>
    <dbReference type="NCBI Taxonomy" id="118168"/>
    <lineage>
        <taxon>Bacteria</taxon>
        <taxon>Bacillati</taxon>
        <taxon>Cyanobacteriota</taxon>
        <taxon>Cyanophyceae</taxon>
        <taxon>Coleofasciculales</taxon>
        <taxon>Coleofasciculaceae</taxon>
        <taxon>Coleofasciculus</taxon>
    </lineage>
</organism>
<protein>
    <submittedName>
        <fullName evidence="1">Uncharacterized protein</fullName>
    </submittedName>
</protein>
<sequence>MKIRDRLPQKTSQSSLSLVKLNVTDLKRVGNAHPTVYQGFWRSHNAYFSAIPLKLK</sequence>
<dbReference type="AlphaFoldDB" id="B4VLC9"/>
<name>B4VLC9_9CYAN</name>
<evidence type="ECO:0000313" key="1">
    <source>
        <dbReference type="EMBL" id="EDX77475.1"/>
    </source>
</evidence>